<dbReference type="RefSeq" id="WP_267258525.1">
    <property type="nucleotide sequence ID" value="NZ_CP084204.1"/>
</dbReference>
<dbReference type="PANTHER" id="PTHR12215:SF10">
    <property type="entry name" value="L-AMINOADIPATE-SEMIALDEHYDE DEHYDROGENASE-PHOSPHOPANTETHEINYL TRANSFERASE"/>
    <property type="match status" value="1"/>
</dbReference>
<dbReference type="EMBL" id="CP084204">
    <property type="protein sequence ID" value="UZX20965.1"/>
    <property type="molecule type" value="Genomic_DNA"/>
</dbReference>
<evidence type="ECO:0000256" key="1">
    <source>
        <dbReference type="ARBA" id="ARBA00010990"/>
    </source>
</evidence>
<dbReference type="Proteomes" id="UP001164506">
    <property type="component" value="Chromosome"/>
</dbReference>
<protein>
    <submittedName>
        <fullName evidence="4">4'-phosphopantetheinyl transferase superfamily protein</fullName>
    </submittedName>
</protein>
<comment type="similarity">
    <text evidence="1">Belongs to the P-Pant transferase superfamily. Gsp/Sfp/HetI/AcpT family.</text>
</comment>
<feature type="domain" description="4'-phosphopantetheinyl transferase" evidence="3">
    <location>
        <begin position="115"/>
        <end position="179"/>
    </location>
</feature>
<keyword evidence="2 4" id="KW-0808">Transferase</keyword>
<organism evidence="4 5">
    <name type="scientific">Streptomyces tanashiensis</name>
    <dbReference type="NCBI Taxonomy" id="67367"/>
    <lineage>
        <taxon>Bacteria</taxon>
        <taxon>Bacillati</taxon>
        <taxon>Actinomycetota</taxon>
        <taxon>Actinomycetes</taxon>
        <taxon>Kitasatosporales</taxon>
        <taxon>Streptomycetaceae</taxon>
        <taxon>Streptomyces</taxon>
    </lineage>
</organism>
<dbReference type="SUPFAM" id="SSF56214">
    <property type="entry name" value="4'-phosphopantetheinyl transferase"/>
    <property type="match status" value="2"/>
</dbReference>
<name>A0ABY6QUU2_9ACTN</name>
<dbReference type="GeneID" id="95599709"/>
<keyword evidence="5" id="KW-1185">Reference proteome</keyword>
<evidence type="ECO:0000259" key="3">
    <source>
        <dbReference type="Pfam" id="PF01648"/>
    </source>
</evidence>
<sequence length="238" mass="25684">MTRVRLDVWLVRTNETRPDSAALALEELDGRERERAERFVSPGDRLRYLAAHIALRRVLALHTGTAPGDLRFTRATCPRCGGPHGRPELAVGTPPVHFSLSHSHGRVLIAVAAAPVGADIQRSPGVGTVEACLPALHPAERAEVERRPVSARPAEFGRLWTRKEAYLKGIGTGLAHGMSTEYLGADARGRPPGWTVLDLDLAEDRAYAAAVAVRAEGVRPPEVRERGASFLRAAVPAV</sequence>
<gene>
    <name evidence="4" type="ORF">LDH80_09680</name>
</gene>
<evidence type="ECO:0000313" key="5">
    <source>
        <dbReference type="Proteomes" id="UP001164506"/>
    </source>
</evidence>
<dbReference type="InterPro" id="IPR037143">
    <property type="entry name" value="4-PPantetheinyl_Trfase_dom_sf"/>
</dbReference>
<reference evidence="4" key="1">
    <citation type="submission" date="2021-09" db="EMBL/GenBank/DDBJ databases">
        <title>Complete genome sequence and metabolic characterization of Streptomyces tanashiensis DSM 731 the producer of antibacterial Kalafungin and diverse secondary metabolites.</title>
        <authorList>
            <person name="Abbasi M.N."/>
            <person name="Anwar M.N."/>
            <person name="Alam K."/>
            <person name="Shoaib M."/>
            <person name="Lin Z."/>
            <person name="Hayat M."/>
            <person name="Ali M.I."/>
            <person name="Malik H.M.T."/>
            <person name="Ahmed I."/>
            <person name="Li A."/>
            <person name="Hailong Wang H."/>
            <person name="Zhang Y."/>
        </authorList>
    </citation>
    <scope>NUCLEOTIDE SEQUENCE</scope>
    <source>
        <strain evidence="4">Kala</strain>
    </source>
</reference>
<dbReference type="InterPro" id="IPR050559">
    <property type="entry name" value="P-Pant_transferase_sf"/>
</dbReference>
<dbReference type="PANTHER" id="PTHR12215">
    <property type="entry name" value="PHOSPHOPANTETHEINE TRANSFERASE"/>
    <property type="match status" value="1"/>
</dbReference>
<proteinExistence type="inferred from homology"/>
<evidence type="ECO:0000313" key="4">
    <source>
        <dbReference type="EMBL" id="UZX20965.1"/>
    </source>
</evidence>
<dbReference type="GO" id="GO:0016740">
    <property type="term" value="F:transferase activity"/>
    <property type="evidence" value="ECO:0007669"/>
    <property type="project" value="UniProtKB-KW"/>
</dbReference>
<evidence type="ECO:0000256" key="2">
    <source>
        <dbReference type="ARBA" id="ARBA00022679"/>
    </source>
</evidence>
<accession>A0ABY6QUU2</accession>
<dbReference type="InterPro" id="IPR008278">
    <property type="entry name" value="4-PPantetheinyl_Trfase_dom"/>
</dbReference>
<dbReference type="Pfam" id="PF01648">
    <property type="entry name" value="ACPS"/>
    <property type="match status" value="1"/>
</dbReference>
<dbReference type="Gene3D" id="3.90.470.20">
    <property type="entry name" value="4'-phosphopantetheinyl transferase domain"/>
    <property type="match status" value="1"/>
</dbReference>